<dbReference type="Pfam" id="PF00931">
    <property type="entry name" value="NB-ARC"/>
    <property type="match status" value="1"/>
</dbReference>
<keyword evidence="2" id="KW-0433">Leucine-rich repeat</keyword>
<evidence type="ECO:0000256" key="6">
    <source>
        <dbReference type="ARBA" id="ARBA00023027"/>
    </source>
</evidence>
<feature type="domain" description="TIR" evidence="8">
    <location>
        <begin position="34"/>
        <end position="205"/>
    </location>
</feature>
<reference evidence="9 10" key="1">
    <citation type="submission" date="2020-08" db="EMBL/GenBank/DDBJ databases">
        <title>Plant Genome Project.</title>
        <authorList>
            <person name="Zhang R.-G."/>
        </authorList>
    </citation>
    <scope>NUCLEOTIDE SEQUENCE [LARGE SCALE GENOMIC DNA]</scope>
    <source>
        <strain evidence="9">WSP0</strain>
        <tissue evidence="9">Leaf</tissue>
    </source>
</reference>
<evidence type="ECO:0000313" key="9">
    <source>
        <dbReference type="EMBL" id="KAG5517318.1"/>
    </source>
</evidence>
<dbReference type="EMBL" id="JACTNZ010000013">
    <property type="protein sequence ID" value="KAG5517318.1"/>
    <property type="molecule type" value="Genomic_DNA"/>
</dbReference>
<dbReference type="InterPro" id="IPR032675">
    <property type="entry name" value="LRR_dom_sf"/>
</dbReference>
<comment type="catalytic activity">
    <reaction evidence="7">
        <text>NAD(+) + H2O = ADP-D-ribose + nicotinamide + H(+)</text>
        <dbReference type="Rhea" id="RHEA:16301"/>
        <dbReference type="ChEBI" id="CHEBI:15377"/>
        <dbReference type="ChEBI" id="CHEBI:15378"/>
        <dbReference type="ChEBI" id="CHEBI:17154"/>
        <dbReference type="ChEBI" id="CHEBI:57540"/>
        <dbReference type="ChEBI" id="CHEBI:57967"/>
        <dbReference type="EC" id="3.2.2.6"/>
    </reaction>
    <physiologicalReaction direction="left-to-right" evidence="7">
        <dbReference type="Rhea" id="RHEA:16302"/>
    </physiologicalReaction>
</comment>
<dbReference type="Pfam" id="PF20160">
    <property type="entry name" value="C-JID"/>
    <property type="match status" value="1"/>
</dbReference>
<dbReference type="SMART" id="SM00382">
    <property type="entry name" value="AAA"/>
    <property type="match status" value="1"/>
</dbReference>
<dbReference type="InterPro" id="IPR058192">
    <property type="entry name" value="WHD_ROQ1-like"/>
</dbReference>
<dbReference type="InterPro" id="IPR003593">
    <property type="entry name" value="AAA+_ATPase"/>
</dbReference>
<evidence type="ECO:0000256" key="1">
    <source>
        <dbReference type="ARBA" id="ARBA00011982"/>
    </source>
</evidence>
<dbReference type="Gene3D" id="3.40.50.300">
    <property type="entry name" value="P-loop containing nucleotide triphosphate hydrolases"/>
    <property type="match status" value="1"/>
</dbReference>
<evidence type="ECO:0000259" key="8">
    <source>
        <dbReference type="PROSITE" id="PS50104"/>
    </source>
</evidence>
<dbReference type="SUPFAM" id="SSF46785">
    <property type="entry name" value="Winged helix' DNA-binding domain"/>
    <property type="match status" value="1"/>
</dbReference>
<sequence>MSLFSTMKSQEASSSNSRHPYDVFQEASSSNCGHPYDVFLSFSGKDTRKAFTGHLYNALDTAGFRTFRDDDEVEKGEEIKFELERAIEESRMSIIVFSKSYASSTWCLDELVMILTKRRTSRHEVLPVFYDVDPSDVRKQNGTFKDAFTRHETGERKEELKDKVGPWRAALTEVAGLAGMDLSTQAEGNEASFIKKIVTVVEDKLSRTMLDVFPHLVGIDSRVKNIQLWLEDGRQGPINFGIVAICGMGGIGKTTIAKYLYNLISPKFEGICCFLADVRENSRTQDDLLGLQKKLLSAILKKRETKISSIDEGTAKIKDAMSRKKVFVVLDDVDTIDQFDAILGTILGMQDWLFQGSKIIITTRHEELLGANEFYKVHRVKILSREESLELFSWHAFGKRCPNNGYGEVSESAVSYCGGLPLAVKVLGASLSGKGVHVWESRLQKLKAIPDGKIHEKLKISYDSLPDDHDKNLFIHLACLFINDVFYRMENNIIMILDSCGFYTKVGIQTLVDRCLLSIDKHRKKFNMHQLLQEMGRQILRDRESSKALGERIILWNQDALDVLSEKTGTDKVEGLTLRMGLCKEDKNGSTDFGANRKRRFLFLGQPFLANFCRSLKRYGFNIFSSCLEATGPETSNQVAFEADAFGRMHKLKFLKLQGVHINGPYKMLPKGLKWLCWYGFLLNSIPSDFPLENLTALEMSFSSLKNVWEGKRFLELLKSLNLSHSPNLVRTPDFSGIPNLEILVLHDCTSLVEVHESIGSLERLVILDLRDCKSLRKLPRSIRKLKHLESLDLSGCPNLDELPMNRGSMDSQSPSASGEVNAMQSFFLPWLLKPRESPEISRTSLSQSLVQLNLADCNLSDDDFPRDLGELCSLEYLNLARTQISSLPDFIRGLTRLVALDINGCPRLRKLEGLPQVHTLIPGNNPLLEELTVQVFHCSKTSGRLDTCDHVDKPLGVFKIEPIENVAAEITKSLGLSNLQSIGKQNVKISTRYGMNQRKLPLQGCHERHIFSAYLPGSNVPVWFSFKNLGGSLVDFTVPSNPNSRVRGLSICSVYELSCAPLDYRWEGDQHTIVSNKTKGLVWSHCPGVFGVGEAGEDMMWLSYWKYGKQLLEAGDELHVSVFGGPCVQVKEVGVRVLYDEEQEAELRAIRAKAPMEELPEVTLISMSSRSDINEEEAAELRAIRGKAPMEELPEVAMISLSSRSDINEEQAAELRAIRGKAPMEELPEVAMISLSSQSDNEENVPHQIYQFGNIITGNVSAHQPRRTKLYQIGLHGDRCGYCQEMYPRPWTTAMSREDWDTECWAPRLLVLPSYYVSDSLRVEEDPAQQETSHCRAMSCKPRYGFICY</sequence>
<keyword evidence="6" id="KW-0520">NAD</keyword>
<keyword evidence="3" id="KW-0677">Repeat</keyword>
<organism evidence="9 10">
    <name type="scientific">Rhododendron griersonianum</name>
    <dbReference type="NCBI Taxonomy" id="479676"/>
    <lineage>
        <taxon>Eukaryota</taxon>
        <taxon>Viridiplantae</taxon>
        <taxon>Streptophyta</taxon>
        <taxon>Embryophyta</taxon>
        <taxon>Tracheophyta</taxon>
        <taxon>Spermatophyta</taxon>
        <taxon>Magnoliopsida</taxon>
        <taxon>eudicotyledons</taxon>
        <taxon>Gunneridae</taxon>
        <taxon>Pentapetalae</taxon>
        <taxon>asterids</taxon>
        <taxon>Ericales</taxon>
        <taxon>Ericaceae</taxon>
        <taxon>Ericoideae</taxon>
        <taxon>Rhodoreae</taxon>
        <taxon>Rhododendron</taxon>
    </lineage>
</organism>
<dbReference type="GO" id="GO:0007165">
    <property type="term" value="P:signal transduction"/>
    <property type="evidence" value="ECO:0007669"/>
    <property type="project" value="InterPro"/>
</dbReference>
<dbReference type="FunFam" id="3.40.50.10140:FF:000007">
    <property type="entry name" value="Disease resistance protein (TIR-NBS-LRR class)"/>
    <property type="match status" value="1"/>
</dbReference>
<dbReference type="InterPro" id="IPR044974">
    <property type="entry name" value="Disease_R_plants"/>
</dbReference>
<protein>
    <recommendedName>
        <fullName evidence="1">ADP-ribosyl cyclase/cyclic ADP-ribose hydrolase</fullName>
        <ecNumber evidence="1">3.2.2.6</ecNumber>
    </recommendedName>
</protein>
<keyword evidence="4" id="KW-0378">Hydrolase</keyword>
<dbReference type="Proteomes" id="UP000823749">
    <property type="component" value="Chromosome 13"/>
</dbReference>
<dbReference type="InterPro" id="IPR042197">
    <property type="entry name" value="Apaf_helical"/>
</dbReference>
<dbReference type="InterPro" id="IPR045344">
    <property type="entry name" value="C-JID"/>
</dbReference>
<dbReference type="InterPro" id="IPR027417">
    <property type="entry name" value="P-loop_NTPase"/>
</dbReference>
<dbReference type="GO" id="GO:0006952">
    <property type="term" value="P:defense response"/>
    <property type="evidence" value="ECO:0007669"/>
    <property type="project" value="UniProtKB-KW"/>
</dbReference>
<dbReference type="Gene3D" id="1.10.8.430">
    <property type="entry name" value="Helical domain of apoptotic protease-activating factors"/>
    <property type="match status" value="1"/>
</dbReference>
<dbReference type="PANTHER" id="PTHR11017">
    <property type="entry name" value="LEUCINE-RICH REPEAT-CONTAINING PROTEIN"/>
    <property type="match status" value="1"/>
</dbReference>
<evidence type="ECO:0000256" key="2">
    <source>
        <dbReference type="ARBA" id="ARBA00022614"/>
    </source>
</evidence>
<dbReference type="InterPro" id="IPR036390">
    <property type="entry name" value="WH_DNA-bd_sf"/>
</dbReference>
<comment type="caution">
    <text evidence="9">The sequence shown here is derived from an EMBL/GenBank/DDBJ whole genome shotgun (WGS) entry which is preliminary data.</text>
</comment>
<evidence type="ECO:0000256" key="3">
    <source>
        <dbReference type="ARBA" id="ARBA00022737"/>
    </source>
</evidence>
<evidence type="ECO:0000256" key="7">
    <source>
        <dbReference type="ARBA" id="ARBA00047304"/>
    </source>
</evidence>
<gene>
    <name evidence="9" type="ORF">RHGRI_037914</name>
</gene>
<dbReference type="InterPro" id="IPR025875">
    <property type="entry name" value="Leu-rich_rpt_4"/>
</dbReference>
<dbReference type="Gene3D" id="3.80.10.10">
    <property type="entry name" value="Ribonuclease Inhibitor"/>
    <property type="match status" value="2"/>
</dbReference>
<evidence type="ECO:0000256" key="5">
    <source>
        <dbReference type="ARBA" id="ARBA00022821"/>
    </source>
</evidence>
<dbReference type="PANTHER" id="PTHR11017:SF271">
    <property type="entry name" value="DISEASE RESISTANCE PROTEIN (TIR-NBS-LRR CLASS) FAMILY"/>
    <property type="match status" value="1"/>
</dbReference>
<dbReference type="PROSITE" id="PS50104">
    <property type="entry name" value="TIR"/>
    <property type="match status" value="1"/>
</dbReference>
<name>A0AAV6HU28_9ERIC</name>
<dbReference type="Pfam" id="PF12799">
    <property type="entry name" value="LRR_4"/>
    <property type="match status" value="1"/>
</dbReference>
<dbReference type="GO" id="GO:0043531">
    <property type="term" value="F:ADP binding"/>
    <property type="evidence" value="ECO:0007669"/>
    <property type="project" value="InterPro"/>
</dbReference>
<dbReference type="SUPFAM" id="SSF52058">
    <property type="entry name" value="L domain-like"/>
    <property type="match status" value="1"/>
</dbReference>
<keyword evidence="5" id="KW-0611">Plant defense</keyword>
<dbReference type="SMART" id="SM00255">
    <property type="entry name" value="TIR"/>
    <property type="match status" value="1"/>
</dbReference>
<dbReference type="EC" id="3.2.2.6" evidence="1"/>
<accession>A0AAV6HU28</accession>
<evidence type="ECO:0000313" key="10">
    <source>
        <dbReference type="Proteomes" id="UP000823749"/>
    </source>
</evidence>
<dbReference type="PRINTS" id="PR00364">
    <property type="entry name" value="DISEASERSIST"/>
</dbReference>
<dbReference type="Pfam" id="PF01582">
    <property type="entry name" value="TIR"/>
    <property type="match status" value="1"/>
</dbReference>
<dbReference type="SUPFAM" id="SSF52200">
    <property type="entry name" value="Toll/Interleukin receptor TIR domain"/>
    <property type="match status" value="1"/>
</dbReference>
<dbReference type="GO" id="GO:0061809">
    <property type="term" value="F:NAD+ nucleosidase activity, cyclic ADP-ribose generating"/>
    <property type="evidence" value="ECO:0007669"/>
    <property type="project" value="UniProtKB-EC"/>
</dbReference>
<dbReference type="Pfam" id="PF23282">
    <property type="entry name" value="WHD_ROQ1"/>
    <property type="match status" value="1"/>
</dbReference>
<dbReference type="SUPFAM" id="SSF52540">
    <property type="entry name" value="P-loop containing nucleoside triphosphate hydrolases"/>
    <property type="match status" value="1"/>
</dbReference>
<dbReference type="InterPro" id="IPR002182">
    <property type="entry name" value="NB-ARC"/>
</dbReference>
<evidence type="ECO:0000256" key="4">
    <source>
        <dbReference type="ARBA" id="ARBA00022801"/>
    </source>
</evidence>
<proteinExistence type="predicted"/>
<dbReference type="Gene3D" id="3.40.50.10140">
    <property type="entry name" value="Toll/interleukin-1 receptor homology (TIR) domain"/>
    <property type="match status" value="1"/>
</dbReference>
<dbReference type="InterPro" id="IPR035897">
    <property type="entry name" value="Toll_tir_struct_dom_sf"/>
</dbReference>
<dbReference type="InterPro" id="IPR000157">
    <property type="entry name" value="TIR_dom"/>
</dbReference>
<keyword evidence="10" id="KW-1185">Reference proteome</keyword>